<organism evidence="1 2">
    <name type="scientific">Thermoflavimicrobium dichotomicum</name>
    <dbReference type="NCBI Taxonomy" id="46223"/>
    <lineage>
        <taxon>Bacteria</taxon>
        <taxon>Bacillati</taxon>
        <taxon>Bacillota</taxon>
        <taxon>Bacilli</taxon>
        <taxon>Bacillales</taxon>
        <taxon>Thermoactinomycetaceae</taxon>
        <taxon>Thermoflavimicrobium</taxon>
    </lineage>
</organism>
<reference evidence="1 2" key="1">
    <citation type="submission" date="2016-10" db="EMBL/GenBank/DDBJ databases">
        <authorList>
            <person name="de Groot N.N."/>
        </authorList>
    </citation>
    <scope>NUCLEOTIDE SEQUENCE [LARGE SCALE GENOMIC DNA]</scope>
    <source>
        <strain evidence="1 2">DSM 44778</strain>
    </source>
</reference>
<proteinExistence type="predicted"/>
<keyword evidence="2" id="KW-1185">Reference proteome</keyword>
<protein>
    <submittedName>
        <fullName evidence="1">Uncharacterized protein</fullName>
    </submittedName>
</protein>
<evidence type="ECO:0000313" key="2">
    <source>
        <dbReference type="Proteomes" id="UP000199545"/>
    </source>
</evidence>
<name>A0A1I3RSP8_9BACL</name>
<dbReference type="EMBL" id="FORR01000011">
    <property type="protein sequence ID" value="SFJ49624.1"/>
    <property type="molecule type" value="Genomic_DNA"/>
</dbReference>
<evidence type="ECO:0000313" key="1">
    <source>
        <dbReference type="EMBL" id="SFJ49624.1"/>
    </source>
</evidence>
<dbReference type="AlphaFoldDB" id="A0A1I3RSP8"/>
<sequence>MRQNKKMWRPVTDELYRSLYGEQMVCSMSTQLFHIPETKDLKGNAEMHTHLVPASYHRVTATGSGQRLLNGEYEPSILKTLVACIQNAEQRDRNVRNGLHVMRDAAPASYKPFIENIIRWQDYTELHLQYAKQLAMRITGSSMWKRQSQYGT</sequence>
<gene>
    <name evidence="1" type="ORF">SAMN05421852_11122</name>
</gene>
<dbReference type="RefSeq" id="WP_341849636.1">
    <property type="nucleotide sequence ID" value="NZ_FORR01000011.1"/>
</dbReference>
<accession>A0A1I3RSP8</accession>
<dbReference type="Proteomes" id="UP000199545">
    <property type="component" value="Unassembled WGS sequence"/>
</dbReference>